<organism evidence="2 3">
    <name type="scientific">Enhygromyxa salina</name>
    <dbReference type="NCBI Taxonomy" id="215803"/>
    <lineage>
        <taxon>Bacteria</taxon>
        <taxon>Pseudomonadati</taxon>
        <taxon>Myxococcota</taxon>
        <taxon>Polyangia</taxon>
        <taxon>Nannocystales</taxon>
        <taxon>Nannocystaceae</taxon>
        <taxon>Enhygromyxa</taxon>
    </lineage>
</organism>
<dbReference type="EMBL" id="PVNL01000060">
    <property type="protein sequence ID" value="PRQ07022.1"/>
    <property type="molecule type" value="Genomic_DNA"/>
</dbReference>
<feature type="transmembrane region" description="Helical" evidence="1">
    <location>
        <begin position="42"/>
        <end position="69"/>
    </location>
</feature>
<accession>A0A2S9YPL9</accession>
<keyword evidence="1" id="KW-1133">Transmembrane helix</keyword>
<dbReference type="Proteomes" id="UP000238823">
    <property type="component" value="Unassembled WGS sequence"/>
</dbReference>
<evidence type="ECO:0000313" key="3">
    <source>
        <dbReference type="Proteomes" id="UP000238823"/>
    </source>
</evidence>
<protein>
    <submittedName>
        <fullName evidence="2">Uncharacterized protein</fullName>
    </submittedName>
</protein>
<reference evidence="2 3" key="1">
    <citation type="submission" date="2018-03" db="EMBL/GenBank/DDBJ databases">
        <title>Draft Genome Sequences of the Obligatory Marine Myxobacteria Enhygromyxa salina SWB007.</title>
        <authorList>
            <person name="Poehlein A."/>
            <person name="Moghaddam J.A."/>
            <person name="Harms H."/>
            <person name="Alanjari M."/>
            <person name="Koenig G.M."/>
            <person name="Daniel R."/>
            <person name="Schaeberle T.F."/>
        </authorList>
    </citation>
    <scope>NUCLEOTIDE SEQUENCE [LARGE SCALE GENOMIC DNA]</scope>
    <source>
        <strain evidence="2 3">SWB007</strain>
    </source>
</reference>
<dbReference type="AlphaFoldDB" id="A0A2S9YPL9"/>
<gene>
    <name evidence="2" type="ORF">ENSA7_32460</name>
</gene>
<sequence length="70" mass="7139">MTDRESTPVNPTASRRRLQQRGLAKLIGSAIDTPSVGLGFGLVGVVIAVLVFGTAPVVVGVGLLALLVVD</sequence>
<dbReference type="RefSeq" id="WP_106090248.1">
    <property type="nucleotide sequence ID" value="NZ_PVNL01000060.1"/>
</dbReference>
<comment type="caution">
    <text evidence="2">The sequence shown here is derived from an EMBL/GenBank/DDBJ whole genome shotgun (WGS) entry which is preliminary data.</text>
</comment>
<evidence type="ECO:0000256" key="1">
    <source>
        <dbReference type="SAM" id="Phobius"/>
    </source>
</evidence>
<evidence type="ECO:0000313" key="2">
    <source>
        <dbReference type="EMBL" id="PRQ07022.1"/>
    </source>
</evidence>
<keyword evidence="1" id="KW-0472">Membrane</keyword>
<name>A0A2S9YPL9_9BACT</name>
<keyword evidence="1" id="KW-0812">Transmembrane</keyword>
<proteinExistence type="predicted"/>